<sequence length="128" mass="14846">MFCSIACPKLDPPLRITITRDIINLYNDEKKKLKSYYVKNSQRLSLTTDTWISIQNVNYMVLTGHFIDSEWKMQKRILNFCQIPNHKGETIGKVIEACLKQWGIEKVFTITVDNATSNNGAISHIRKR</sequence>
<dbReference type="InterPro" id="IPR012337">
    <property type="entry name" value="RNaseH-like_sf"/>
</dbReference>
<gene>
    <name evidence="1" type="ORF">PanWU01x14_370400</name>
</gene>
<comment type="caution">
    <text evidence="1">The sequence shown here is derived from an EMBL/GenBank/DDBJ whole genome shotgun (WGS) entry which is preliminary data.</text>
</comment>
<accession>A0A2P5A494</accession>
<dbReference type="InterPro" id="IPR052035">
    <property type="entry name" value="ZnF_BED_domain_contain"/>
</dbReference>
<dbReference type="PANTHER" id="PTHR46481">
    <property type="entry name" value="ZINC FINGER BED DOMAIN-CONTAINING PROTEIN 4"/>
    <property type="match status" value="1"/>
</dbReference>
<evidence type="ECO:0000313" key="1">
    <source>
        <dbReference type="EMBL" id="PON31370.1"/>
    </source>
</evidence>
<keyword evidence="2" id="KW-1185">Reference proteome</keyword>
<dbReference type="Proteomes" id="UP000237105">
    <property type="component" value="Unassembled WGS sequence"/>
</dbReference>
<dbReference type="STRING" id="3476.A0A2P5A494"/>
<dbReference type="EMBL" id="JXTB01001090">
    <property type="protein sequence ID" value="PON31370.1"/>
    <property type="molecule type" value="Genomic_DNA"/>
</dbReference>
<evidence type="ECO:0000313" key="2">
    <source>
        <dbReference type="Proteomes" id="UP000237105"/>
    </source>
</evidence>
<name>A0A2P5A494_PARAD</name>
<dbReference type="PANTHER" id="PTHR46481:SF2">
    <property type="entry name" value="BED-TYPE DOMAIN-CONTAINING PROTEIN"/>
    <property type="match status" value="1"/>
</dbReference>
<protein>
    <submittedName>
        <fullName evidence="1">Ribonuclease H-like domain containing protein</fullName>
    </submittedName>
</protein>
<organism evidence="1 2">
    <name type="scientific">Parasponia andersonii</name>
    <name type="common">Sponia andersonii</name>
    <dbReference type="NCBI Taxonomy" id="3476"/>
    <lineage>
        <taxon>Eukaryota</taxon>
        <taxon>Viridiplantae</taxon>
        <taxon>Streptophyta</taxon>
        <taxon>Embryophyta</taxon>
        <taxon>Tracheophyta</taxon>
        <taxon>Spermatophyta</taxon>
        <taxon>Magnoliopsida</taxon>
        <taxon>eudicotyledons</taxon>
        <taxon>Gunneridae</taxon>
        <taxon>Pentapetalae</taxon>
        <taxon>rosids</taxon>
        <taxon>fabids</taxon>
        <taxon>Rosales</taxon>
        <taxon>Cannabaceae</taxon>
        <taxon>Parasponia</taxon>
    </lineage>
</organism>
<proteinExistence type="predicted"/>
<dbReference type="OrthoDB" id="1745426at2759"/>
<dbReference type="AlphaFoldDB" id="A0A2P5A494"/>
<dbReference type="SUPFAM" id="SSF53098">
    <property type="entry name" value="Ribonuclease H-like"/>
    <property type="match status" value="1"/>
</dbReference>
<reference evidence="2" key="1">
    <citation type="submission" date="2016-06" db="EMBL/GenBank/DDBJ databases">
        <title>Parallel loss of symbiosis genes in relatives of nitrogen-fixing non-legume Parasponia.</title>
        <authorList>
            <person name="Van Velzen R."/>
            <person name="Holmer R."/>
            <person name="Bu F."/>
            <person name="Rutten L."/>
            <person name="Van Zeijl A."/>
            <person name="Liu W."/>
            <person name="Santuari L."/>
            <person name="Cao Q."/>
            <person name="Sharma T."/>
            <person name="Shen D."/>
            <person name="Roswanjaya Y."/>
            <person name="Wardhani T."/>
            <person name="Kalhor M.S."/>
            <person name="Jansen J."/>
            <person name="Van den Hoogen J."/>
            <person name="Gungor B."/>
            <person name="Hartog M."/>
            <person name="Hontelez J."/>
            <person name="Verver J."/>
            <person name="Yang W.-C."/>
            <person name="Schijlen E."/>
            <person name="Repin R."/>
            <person name="Schilthuizen M."/>
            <person name="Schranz E."/>
            <person name="Heidstra R."/>
            <person name="Miyata K."/>
            <person name="Fedorova E."/>
            <person name="Kohlen W."/>
            <person name="Bisseling T."/>
            <person name="Smit S."/>
            <person name="Geurts R."/>
        </authorList>
    </citation>
    <scope>NUCLEOTIDE SEQUENCE [LARGE SCALE GENOMIC DNA]</scope>
    <source>
        <strain evidence="2">cv. WU1-14</strain>
    </source>
</reference>